<dbReference type="PANTHER" id="PTHR40114:SF1">
    <property type="entry name" value="SLR0698 PROTEIN"/>
    <property type="match status" value="1"/>
</dbReference>
<sequence length="166" mass="19581">MEIERKYEIHKLPEKLSQYSYKNIEQGYLCHKPTIRIRKSNDQYILTYKSKILQKDQDASDNPVINDEVELPLTEEAYLNLKKKIDGNMVYKTRYLIPLQDHLTAELDVFREQLSGLMMVEVEFPDVEASKKFVPPDWFGKDVSGDNRFTNYYLSTITDYKALLTE</sequence>
<feature type="domain" description="CYTH" evidence="2">
    <location>
        <begin position="1"/>
        <end position="159"/>
    </location>
</feature>
<evidence type="ECO:0000313" key="4">
    <source>
        <dbReference type="Proteomes" id="UP000574276"/>
    </source>
</evidence>
<name>A0A839K065_9FIRM</name>
<feature type="active site" description="Proton acceptor" evidence="1">
    <location>
        <position position="28"/>
    </location>
</feature>
<dbReference type="SMART" id="SM01118">
    <property type="entry name" value="CYTH"/>
    <property type="match status" value="1"/>
</dbReference>
<dbReference type="PROSITE" id="PS51707">
    <property type="entry name" value="CYTH"/>
    <property type="match status" value="1"/>
</dbReference>
<dbReference type="SUPFAM" id="SSF55154">
    <property type="entry name" value="CYTH-like phosphatases"/>
    <property type="match status" value="1"/>
</dbReference>
<dbReference type="PANTHER" id="PTHR40114">
    <property type="entry name" value="SLR0698 PROTEIN"/>
    <property type="match status" value="1"/>
</dbReference>
<dbReference type="AlphaFoldDB" id="A0A839K065"/>
<keyword evidence="4" id="KW-1185">Reference proteome</keyword>
<comment type="caution">
    <text evidence="3">The sequence shown here is derived from an EMBL/GenBank/DDBJ whole genome shotgun (WGS) entry which is preliminary data.</text>
</comment>
<evidence type="ECO:0000313" key="3">
    <source>
        <dbReference type="EMBL" id="MBB2182309.1"/>
    </source>
</evidence>
<dbReference type="InterPro" id="IPR033469">
    <property type="entry name" value="CYTH-like_dom_sf"/>
</dbReference>
<dbReference type="EMBL" id="JACEGA010000001">
    <property type="protein sequence ID" value="MBB2182309.1"/>
    <property type="molecule type" value="Genomic_DNA"/>
</dbReference>
<dbReference type="InterPro" id="IPR023577">
    <property type="entry name" value="CYTH_domain"/>
</dbReference>
<dbReference type="Gene3D" id="2.40.320.10">
    <property type="entry name" value="Hypothetical Protein Pfu-838710-001"/>
    <property type="match status" value="1"/>
</dbReference>
<accession>A0A839K065</accession>
<gene>
    <name evidence="3" type="ORF">H0486_05400</name>
</gene>
<proteinExistence type="predicted"/>
<evidence type="ECO:0000259" key="2">
    <source>
        <dbReference type="PROSITE" id="PS51707"/>
    </source>
</evidence>
<evidence type="ECO:0000256" key="1">
    <source>
        <dbReference type="PIRSR" id="PIRSR016487-1"/>
    </source>
</evidence>
<organism evidence="3 4">
    <name type="scientific">Variimorphobacter saccharofermentans</name>
    <dbReference type="NCBI Taxonomy" id="2755051"/>
    <lineage>
        <taxon>Bacteria</taxon>
        <taxon>Bacillati</taxon>
        <taxon>Bacillota</taxon>
        <taxon>Clostridia</taxon>
        <taxon>Lachnospirales</taxon>
        <taxon>Lachnospiraceae</taxon>
        <taxon>Variimorphobacter</taxon>
    </lineage>
</organism>
<dbReference type="Proteomes" id="UP000574276">
    <property type="component" value="Unassembled WGS sequence"/>
</dbReference>
<dbReference type="CDD" id="cd07761">
    <property type="entry name" value="CYTH-like_CthTTM-like"/>
    <property type="match status" value="1"/>
</dbReference>
<reference evidence="3 4" key="1">
    <citation type="submission" date="2020-07" db="EMBL/GenBank/DDBJ databases">
        <title>Characterization and genome sequencing of isolate MD1, a novel member within the family Lachnospiraceae.</title>
        <authorList>
            <person name="Rettenmaier R."/>
            <person name="Di Bello L."/>
            <person name="Zinser C."/>
            <person name="Scheitz K."/>
            <person name="Liebl W."/>
            <person name="Zverlov V."/>
        </authorList>
    </citation>
    <scope>NUCLEOTIDE SEQUENCE [LARGE SCALE GENOMIC DNA]</scope>
    <source>
        <strain evidence="3 4">MD1</strain>
    </source>
</reference>
<dbReference type="RefSeq" id="WP_228352034.1">
    <property type="nucleotide sequence ID" value="NZ_JACEGA010000001.1"/>
</dbReference>
<dbReference type="InterPro" id="IPR012042">
    <property type="entry name" value="NeuTTM/CthTTM-like"/>
</dbReference>
<protein>
    <submittedName>
        <fullName evidence="3">CYTH domain-containing protein</fullName>
    </submittedName>
</protein>
<dbReference type="PIRSF" id="PIRSF016487">
    <property type="entry name" value="CYTH_UCP016487"/>
    <property type="match status" value="1"/>
</dbReference>